<comment type="similarity">
    <text evidence="4">Belongs to the SDHAF2 family.</text>
</comment>
<dbReference type="Proteomes" id="UP001626550">
    <property type="component" value="Unassembled WGS sequence"/>
</dbReference>
<comment type="subunit">
    <text evidence="4">Interacts with the flavoprotein subunit within the SDH catalytic dimer.</text>
</comment>
<evidence type="ECO:0000256" key="1">
    <source>
        <dbReference type="ARBA" id="ARBA00004305"/>
    </source>
</evidence>
<dbReference type="Gene3D" id="1.10.150.250">
    <property type="entry name" value="Flavinator of succinate dehydrogenase"/>
    <property type="match status" value="1"/>
</dbReference>
<comment type="subcellular location">
    <subcellularLocation>
        <location evidence="1 4">Mitochondrion matrix</location>
    </subcellularLocation>
</comment>
<dbReference type="SUPFAM" id="SSF109910">
    <property type="entry name" value="YgfY-like"/>
    <property type="match status" value="1"/>
</dbReference>
<dbReference type="PANTHER" id="PTHR12469">
    <property type="entry name" value="PROTEIN EMI5 HOMOLOG, MITOCHONDRIAL"/>
    <property type="match status" value="1"/>
</dbReference>
<dbReference type="GO" id="GO:0005759">
    <property type="term" value="C:mitochondrial matrix"/>
    <property type="evidence" value="ECO:0007669"/>
    <property type="project" value="UniProtKB-SubCell"/>
</dbReference>
<sequence length="147" mass="17331">MLISRCVQRICPLYRATSASKFSLTHCNAHFTISSYDVNKERARLLYSSRKRGMLENCILLSYFARKHLDGFTEKQLKEYDFIINSPDNDWDLYYWITGLASFWLCNNLMLGAKPIPEEYKGEVMNLLIQFAKNEERELRNIQPPLH</sequence>
<dbReference type="EMBL" id="JBJKFK010001191">
    <property type="protein sequence ID" value="KAL3313796.1"/>
    <property type="molecule type" value="Genomic_DNA"/>
</dbReference>
<dbReference type="InterPro" id="IPR005631">
    <property type="entry name" value="SDH"/>
</dbReference>
<keyword evidence="6" id="KW-1185">Reference proteome</keyword>
<comment type="caution">
    <text evidence="5">The sequence shown here is derived from an EMBL/GenBank/DDBJ whole genome shotgun (WGS) entry which is preliminary data.</text>
</comment>
<dbReference type="FunFam" id="1.10.150.250:FF:000002">
    <property type="entry name" value="Succinate dehydrogenase assembly factor 2, mitochondrial"/>
    <property type="match status" value="1"/>
</dbReference>
<dbReference type="AlphaFoldDB" id="A0ABD2Q516"/>
<dbReference type="InterPro" id="IPR036714">
    <property type="entry name" value="SDH_sf"/>
</dbReference>
<dbReference type="GO" id="GO:0006121">
    <property type="term" value="P:mitochondrial electron transport, succinate to ubiquinone"/>
    <property type="evidence" value="ECO:0007669"/>
    <property type="project" value="UniProtKB-UniRule"/>
</dbReference>
<evidence type="ECO:0000313" key="6">
    <source>
        <dbReference type="Proteomes" id="UP001626550"/>
    </source>
</evidence>
<keyword evidence="2 4" id="KW-0496">Mitochondrion</keyword>
<dbReference type="HAMAP" id="MF_03057">
    <property type="entry name" value="SDHAF2"/>
    <property type="match status" value="1"/>
</dbReference>
<accession>A0ABD2Q516</accession>
<evidence type="ECO:0000256" key="3">
    <source>
        <dbReference type="ARBA" id="ARBA00023186"/>
    </source>
</evidence>
<protein>
    <recommendedName>
        <fullName evidence="4">Succinate dehydrogenase assembly factor 2, mitochondrial</fullName>
        <shortName evidence="4">SDH assembly factor 2</shortName>
        <shortName evidence="4">SDHAF2</shortName>
    </recommendedName>
</protein>
<name>A0ABD2Q516_9PLAT</name>
<comment type="function">
    <text evidence="4">Plays an essential role in the assembly of succinate dehydrogenase (SDH), an enzyme complex (also referred to as respiratory complex II) that is a component of both the tricarboxylic acid (TCA) cycle and the mitochondrial electron transport chain, and which couples the oxidation of succinate to fumarate with the reduction of ubiquinone (coenzyme Q) to ubiquinol. Required for flavinylation (covalent attachment of FAD) of the flavoprotein subunit of the SDH catalytic dimer.</text>
</comment>
<proteinExistence type="inferred from homology"/>
<reference evidence="5 6" key="1">
    <citation type="submission" date="2024-11" db="EMBL/GenBank/DDBJ databases">
        <title>Adaptive evolution of stress response genes in parasites aligns with host niche diversity.</title>
        <authorList>
            <person name="Hahn C."/>
            <person name="Resl P."/>
        </authorList>
    </citation>
    <scope>NUCLEOTIDE SEQUENCE [LARGE SCALE GENOMIC DNA]</scope>
    <source>
        <strain evidence="5">EGGRZ-B1_66</strain>
        <tissue evidence="5">Body</tissue>
    </source>
</reference>
<dbReference type="InterPro" id="IPR028882">
    <property type="entry name" value="SDHAF2"/>
</dbReference>
<evidence type="ECO:0000313" key="5">
    <source>
        <dbReference type="EMBL" id="KAL3313796.1"/>
    </source>
</evidence>
<organism evidence="5 6">
    <name type="scientific">Cichlidogyrus casuarinus</name>
    <dbReference type="NCBI Taxonomy" id="1844966"/>
    <lineage>
        <taxon>Eukaryota</taxon>
        <taxon>Metazoa</taxon>
        <taxon>Spiralia</taxon>
        <taxon>Lophotrochozoa</taxon>
        <taxon>Platyhelminthes</taxon>
        <taxon>Monogenea</taxon>
        <taxon>Monopisthocotylea</taxon>
        <taxon>Dactylogyridea</taxon>
        <taxon>Ancyrocephalidae</taxon>
        <taxon>Cichlidogyrus</taxon>
    </lineage>
</organism>
<dbReference type="PANTHER" id="PTHR12469:SF2">
    <property type="entry name" value="SUCCINATE DEHYDROGENASE ASSEMBLY FACTOR 2, MITOCHONDRIAL"/>
    <property type="match status" value="1"/>
</dbReference>
<evidence type="ECO:0000256" key="4">
    <source>
        <dbReference type="HAMAP-Rule" id="MF_03057"/>
    </source>
</evidence>
<keyword evidence="3 4" id="KW-0143">Chaperone</keyword>
<dbReference type="Pfam" id="PF03937">
    <property type="entry name" value="Sdh5"/>
    <property type="match status" value="1"/>
</dbReference>
<gene>
    <name evidence="5" type="ORF">Ciccas_007605</name>
</gene>
<evidence type="ECO:0000256" key="2">
    <source>
        <dbReference type="ARBA" id="ARBA00023128"/>
    </source>
</evidence>